<name>A0AA35WX26_GEOBA</name>
<proteinExistence type="predicted"/>
<accession>A0AA35WX26</accession>
<dbReference type="AlphaFoldDB" id="A0AA35WX26"/>
<dbReference type="Proteomes" id="UP001174909">
    <property type="component" value="Unassembled WGS sequence"/>
</dbReference>
<dbReference type="Gene3D" id="3.30.420.10">
    <property type="entry name" value="Ribonuclease H-like superfamily/Ribonuclease H"/>
    <property type="match status" value="1"/>
</dbReference>
<dbReference type="SUPFAM" id="SSF53098">
    <property type="entry name" value="Ribonuclease H-like"/>
    <property type="match status" value="1"/>
</dbReference>
<reference evidence="2" key="1">
    <citation type="submission" date="2023-03" db="EMBL/GenBank/DDBJ databases">
        <authorList>
            <person name="Steffen K."/>
            <person name="Cardenas P."/>
        </authorList>
    </citation>
    <scope>NUCLEOTIDE SEQUENCE</scope>
</reference>
<dbReference type="GO" id="GO:0003676">
    <property type="term" value="F:nucleic acid binding"/>
    <property type="evidence" value="ECO:0007669"/>
    <property type="project" value="InterPro"/>
</dbReference>
<organism evidence="2 3">
    <name type="scientific">Geodia barretti</name>
    <name type="common">Barrett's horny sponge</name>
    <dbReference type="NCBI Taxonomy" id="519541"/>
    <lineage>
        <taxon>Eukaryota</taxon>
        <taxon>Metazoa</taxon>
        <taxon>Porifera</taxon>
        <taxon>Demospongiae</taxon>
        <taxon>Heteroscleromorpha</taxon>
        <taxon>Tetractinellida</taxon>
        <taxon>Astrophorina</taxon>
        <taxon>Geodiidae</taxon>
        <taxon>Geodia</taxon>
    </lineage>
</organism>
<dbReference type="Pfam" id="PF00665">
    <property type="entry name" value="rve"/>
    <property type="match status" value="1"/>
</dbReference>
<feature type="domain" description="Integrase catalytic" evidence="1">
    <location>
        <begin position="13"/>
        <end position="184"/>
    </location>
</feature>
<dbReference type="InterPro" id="IPR012337">
    <property type="entry name" value="RNaseH-like_sf"/>
</dbReference>
<dbReference type="GO" id="GO:0015074">
    <property type="term" value="P:DNA integration"/>
    <property type="evidence" value="ECO:0007669"/>
    <property type="project" value="InterPro"/>
</dbReference>
<dbReference type="PROSITE" id="PS50994">
    <property type="entry name" value="INTEGRASE"/>
    <property type="match status" value="1"/>
</dbReference>
<protein>
    <submittedName>
        <fullName evidence="2">Uncharacterized protein y4rM</fullName>
    </submittedName>
</protein>
<gene>
    <name evidence="2" type="ORF">GBAR_LOCUS18102</name>
</gene>
<sequence>MGRQVPVRTYNDWNKPPPGYLEIDLVAHCGGPLSGSFIHSLVVTYACTGWTEAVPLLARDQGLVLAGLEAIRRQLPFPILGIDSDNDGAFINETLLAWTSQQGIEFTRCRAYRSNDQAYIEQKNGAVVRRFVGHHRYSGPLAGQMLVQLYQSLRLYVNYFQPSFKLVEKNREGSATLKRSLAAGASL</sequence>
<evidence type="ECO:0000313" key="2">
    <source>
        <dbReference type="EMBL" id="CAI8031961.1"/>
    </source>
</evidence>
<comment type="caution">
    <text evidence="2">The sequence shown here is derived from an EMBL/GenBank/DDBJ whole genome shotgun (WGS) entry which is preliminary data.</text>
</comment>
<dbReference type="InterPro" id="IPR001584">
    <property type="entry name" value="Integrase_cat-core"/>
</dbReference>
<dbReference type="EMBL" id="CASHTH010002579">
    <property type="protein sequence ID" value="CAI8031961.1"/>
    <property type="molecule type" value="Genomic_DNA"/>
</dbReference>
<keyword evidence="3" id="KW-1185">Reference proteome</keyword>
<evidence type="ECO:0000259" key="1">
    <source>
        <dbReference type="PROSITE" id="PS50994"/>
    </source>
</evidence>
<evidence type="ECO:0000313" key="3">
    <source>
        <dbReference type="Proteomes" id="UP001174909"/>
    </source>
</evidence>
<dbReference type="InterPro" id="IPR036397">
    <property type="entry name" value="RNaseH_sf"/>
</dbReference>